<keyword evidence="1" id="KW-1133">Transmembrane helix</keyword>
<protein>
    <recommendedName>
        <fullName evidence="3">Ig-like domain-containing protein</fullName>
    </recommendedName>
</protein>
<accession>A0ABD1JBG2</accession>
<gene>
    <name evidence="4" type="ORF">ACEWY4_020033</name>
</gene>
<keyword evidence="1" id="KW-0472">Membrane</keyword>
<evidence type="ECO:0000259" key="3">
    <source>
        <dbReference type="PROSITE" id="PS50835"/>
    </source>
</evidence>
<dbReference type="PANTHER" id="PTHR15193">
    <property type="entry name" value="CD83 ANTIGEN"/>
    <property type="match status" value="1"/>
</dbReference>
<keyword evidence="2" id="KW-0732">Signal</keyword>
<dbReference type="InterPro" id="IPR013783">
    <property type="entry name" value="Ig-like_fold"/>
</dbReference>
<dbReference type="EMBL" id="JBHFQA010000017">
    <property type="protein sequence ID" value="KAL2084515.1"/>
    <property type="molecule type" value="Genomic_DNA"/>
</dbReference>
<keyword evidence="1" id="KW-0812">Transmembrane</keyword>
<dbReference type="SMART" id="SM00409">
    <property type="entry name" value="IG"/>
    <property type="match status" value="1"/>
</dbReference>
<dbReference type="CDD" id="cd00096">
    <property type="entry name" value="Ig"/>
    <property type="match status" value="1"/>
</dbReference>
<evidence type="ECO:0000313" key="5">
    <source>
        <dbReference type="Proteomes" id="UP001591681"/>
    </source>
</evidence>
<dbReference type="InterPro" id="IPR007110">
    <property type="entry name" value="Ig-like_dom"/>
</dbReference>
<dbReference type="InterPro" id="IPR003599">
    <property type="entry name" value="Ig_sub"/>
</dbReference>
<feature type="signal peptide" evidence="2">
    <location>
        <begin position="1"/>
        <end position="21"/>
    </location>
</feature>
<dbReference type="PROSITE" id="PS50835">
    <property type="entry name" value="IG_LIKE"/>
    <property type="match status" value="1"/>
</dbReference>
<feature type="transmembrane region" description="Helical" evidence="1">
    <location>
        <begin position="145"/>
        <end position="166"/>
    </location>
</feature>
<evidence type="ECO:0000256" key="1">
    <source>
        <dbReference type="SAM" id="Phobius"/>
    </source>
</evidence>
<feature type="chain" id="PRO_5044847654" description="Ig-like domain-containing protein" evidence="2">
    <location>
        <begin position="22"/>
        <end position="209"/>
    </location>
</feature>
<comment type="caution">
    <text evidence="4">The sequence shown here is derived from an EMBL/GenBank/DDBJ whole genome shotgun (WGS) entry which is preliminary data.</text>
</comment>
<proteinExistence type="predicted"/>
<dbReference type="SUPFAM" id="SSF48726">
    <property type="entry name" value="Immunoglobulin"/>
    <property type="match status" value="1"/>
</dbReference>
<evidence type="ECO:0000256" key="2">
    <source>
        <dbReference type="SAM" id="SignalP"/>
    </source>
</evidence>
<feature type="domain" description="Ig-like" evidence="3">
    <location>
        <begin position="29"/>
        <end position="128"/>
    </location>
</feature>
<dbReference type="AlphaFoldDB" id="A0ABD1JBG2"/>
<keyword evidence="5" id="KW-1185">Reference proteome</keyword>
<dbReference type="InterPro" id="IPR036179">
    <property type="entry name" value="Ig-like_dom_sf"/>
</dbReference>
<reference evidence="4 5" key="1">
    <citation type="submission" date="2024-09" db="EMBL/GenBank/DDBJ databases">
        <title>A chromosome-level genome assembly of Gray's grenadier anchovy, Coilia grayii.</title>
        <authorList>
            <person name="Fu Z."/>
        </authorList>
    </citation>
    <scope>NUCLEOTIDE SEQUENCE [LARGE SCALE GENOMIC DNA]</scope>
    <source>
        <strain evidence="4">G4</strain>
        <tissue evidence="4">Muscle</tissue>
    </source>
</reference>
<evidence type="ECO:0000313" key="4">
    <source>
        <dbReference type="EMBL" id="KAL2084515.1"/>
    </source>
</evidence>
<dbReference type="Gene3D" id="2.60.40.10">
    <property type="entry name" value="Immunoglobulins"/>
    <property type="match status" value="1"/>
</dbReference>
<name>A0ABD1JBG2_9TELE</name>
<organism evidence="4 5">
    <name type="scientific">Coilia grayii</name>
    <name type="common">Gray's grenadier anchovy</name>
    <dbReference type="NCBI Taxonomy" id="363190"/>
    <lineage>
        <taxon>Eukaryota</taxon>
        <taxon>Metazoa</taxon>
        <taxon>Chordata</taxon>
        <taxon>Craniata</taxon>
        <taxon>Vertebrata</taxon>
        <taxon>Euteleostomi</taxon>
        <taxon>Actinopterygii</taxon>
        <taxon>Neopterygii</taxon>
        <taxon>Teleostei</taxon>
        <taxon>Clupei</taxon>
        <taxon>Clupeiformes</taxon>
        <taxon>Clupeoidei</taxon>
        <taxon>Engraulidae</taxon>
        <taxon>Coilinae</taxon>
        <taxon>Coilia</taxon>
    </lineage>
</organism>
<sequence length="209" mass="23471">MDVKAVCLLMVLAFSSSRGEATEKSCTCGEVIELTCVASAEPGVNYRTVRWYKIDEDNKLYGLARKRLAPHNNTVEYYKDVIRNVEFASENSSNLILPNVTAKDHGKYICFLAAPLGHRNQEGEVLLTVDGCPEVNSIDFRSLELFIAIAVLLFSLLIFTMSYIFLRNVLKSSKKKLIKENLWKISHQEGNIVYVLGKNGLKALDSVYV</sequence>
<dbReference type="Proteomes" id="UP001591681">
    <property type="component" value="Unassembled WGS sequence"/>
</dbReference>
<dbReference type="PANTHER" id="PTHR15193:SF1">
    <property type="entry name" value="CD83 ANTIGEN"/>
    <property type="match status" value="1"/>
</dbReference>